<feature type="region of interest" description="Disordered" evidence="1">
    <location>
        <begin position="107"/>
        <end position="130"/>
    </location>
</feature>
<evidence type="ECO:0000313" key="3">
    <source>
        <dbReference type="Proteomes" id="UP000018362"/>
    </source>
</evidence>
<proteinExistence type="predicted"/>
<evidence type="ECO:0000313" key="2">
    <source>
        <dbReference type="EMBL" id="CDA70865.1"/>
    </source>
</evidence>
<dbReference type="InterPro" id="IPR052057">
    <property type="entry name" value="IS150/IS1296_orfA-like"/>
</dbReference>
<dbReference type="PANTHER" id="PTHR33795:SF1">
    <property type="entry name" value="INSERTION ELEMENT IS150 PROTEIN INSJ"/>
    <property type="match status" value="1"/>
</dbReference>
<dbReference type="InterPro" id="IPR036388">
    <property type="entry name" value="WH-like_DNA-bd_sf"/>
</dbReference>
<protein>
    <submittedName>
        <fullName evidence="2">Transposase</fullName>
    </submittedName>
</protein>
<accession>R6C5U7</accession>
<dbReference type="AlphaFoldDB" id="R6C5U7"/>
<evidence type="ECO:0000256" key="1">
    <source>
        <dbReference type="SAM" id="MobiDB-lite"/>
    </source>
</evidence>
<dbReference type="InterPro" id="IPR002514">
    <property type="entry name" value="Transposase_8"/>
</dbReference>
<dbReference type="RefSeq" id="WP_022126094.1">
    <property type="nucleotide sequence ID" value="NZ_FR880995.1"/>
</dbReference>
<dbReference type="InterPro" id="IPR010921">
    <property type="entry name" value="Trp_repressor/repl_initiator"/>
</dbReference>
<sequence>MYRHHNFEERLNVVRRILCGEPIKLVCRSLSLDENLVRQWYLRYKKYGEEGLRGTRSYHYSAKEKAMIVKEYAEKGITLHEICLRYNLNRSTIKCWIKKVRKGLSLENKQRGRPPKTPMARPKKKKTQTELEKLQAENLRLRAENALLKKVKALVEEQEARARHNGQKPSMD</sequence>
<reference evidence="2" key="1">
    <citation type="submission" date="2012-11" db="EMBL/GenBank/DDBJ databases">
        <title>Dependencies among metagenomic species, viruses, plasmids and units of genetic variation.</title>
        <authorList>
            <person name="Nielsen H.B."/>
            <person name="Almeida M."/>
            <person name="Juncker A.S."/>
            <person name="Rasmussen S."/>
            <person name="Li J."/>
            <person name="Sunagawa S."/>
            <person name="Plichta D."/>
            <person name="Gautier L."/>
            <person name="Le Chatelier E."/>
            <person name="Peletier E."/>
            <person name="Bonde I."/>
            <person name="Nielsen T."/>
            <person name="Manichanh C."/>
            <person name="Arumugam M."/>
            <person name="Batto J."/>
            <person name="Santos M.B.Q.D."/>
            <person name="Blom N."/>
            <person name="Borruel N."/>
            <person name="Burgdorf K.S."/>
            <person name="Boumezbeur F."/>
            <person name="Casellas F."/>
            <person name="Dore J."/>
            <person name="Guarner F."/>
            <person name="Hansen T."/>
            <person name="Hildebrand F."/>
            <person name="Kaas R.S."/>
            <person name="Kennedy S."/>
            <person name="Kristiansen K."/>
            <person name="Kultima J.R."/>
            <person name="Leonard P."/>
            <person name="Levenez F."/>
            <person name="Lund O."/>
            <person name="Moumen B."/>
            <person name="Le Paslier D."/>
            <person name="Pons N."/>
            <person name="Pedersen O."/>
            <person name="Prifti E."/>
            <person name="Qin J."/>
            <person name="Raes J."/>
            <person name="Tap J."/>
            <person name="Tims S."/>
            <person name="Ussery D.W."/>
            <person name="Yamada T."/>
            <person name="MetaHit consortium"/>
            <person name="Renault P."/>
            <person name="Sicheritz-Ponten T."/>
            <person name="Bork P."/>
            <person name="Wang J."/>
            <person name="Brunak S."/>
            <person name="Ehrlich S.D."/>
        </authorList>
    </citation>
    <scope>NUCLEOTIDE SEQUENCE [LARGE SCALE GENOMIC DNA]</scope>
</reference>
<dbReference type="Proteomes" id="UP000018362">
    <property type="component" value="Unassembled WGS sequence"/>
</dbReference>
<name>R6C5U7_9BACT</name>
<dbReference type="PANTHER" id="PTHR33795">
    <property type="entry name" value="INSERTION ELEMENT IS150 PROTEIN INSJ"/>
    <property type="match status" value="1"/>
</dbReference>
<dbReference type="InterPro" id="IPR009057">
    <property type="entry name" value="Homeodomain-like_sf"/>
</dbReference>
<dbReference type="GO" id="GO:0043565">
    <property type="term" value="F:sequence-specific DNA binding"/>
    <property type="evidence" value="ECO:0007669"/>
    <property type="project" value="InterPro"/>
</dbReference>
<dbReference type="SUPFAM" id="SSF46689">
    <property type="entry name" value="Homeodomain-like"/>
    <property type="match status" value="1"/>
</dbReference>
<dbReference type="Pfam" id="PF01527">
    <property type="entry name" value="HTH_Tnp_1"/>
    <property type="match status" value="1"/>
</dbReference>
<dbReference type="SUPFAM" id="SSF48295">
    <property type="entry name" value="TrpR-like"/>
    <property type="match status" value="1"/>
</dbReference>
<dbReference type="Gene3D" id="1.10.10.10">
    <property type="entry name" value="Winged helix-like DNA-binding domain superfamily/Winged helix DNA-binding domain"/>
    <property type="match status" value="2"/>
</dbReference>
<comment type="caution">
    <text evidence="2">The sequence shown here is derived from an EMBL/GenBank/DDBJ whole genome shotgun (WGS) entry which is preliminary data.</text>
</comment>
<dbReference type="EMBL" id="CBCJ010000100">
    <property type="protein sequence ID" value="CDA70865.1"/>
    <property type="molecule type" value="Genomic_DNA"/>
</dbReference>
<organism evidence="2 3">
    <name type="scientific">Phocaeicola coprocola CAG:162</name>
    <dbReference type="NCBI Taxonomy" id="1263040"/>
    <lineage>
        <taxon>Bacteria</taxon>
        <taxon>Pseudomonadati</taxon>
        <taxon>Bacteroidota</taxon>
        <taxon>Bacteroidia</taxon>
        <taxon>Bacteroidales</taxon>
        <taxon>Bacteroidaceae</taxon>
        <taxon>Phocaeicola</taxon>
    </lineage>
</organism>
<dbReference type="GO" id="GO:0006313">
    <property type="term" value="P:DNA transposition"/>
    <property type="evidence" value="ECO:0007669"/>
    <property type="project" value="InterPro"/>
</dbReference>
<gene>
    <name evidence="2" type="ORF">BN509_01888</name>
</gene>
<dbReference type="GO" id="GO:0004803">
    <property type="term" value="F:transposase activity"/>
    <property type="evidence" value="ECO:0007669"/>
    <property type="project" value="InterPro"/>
</dbReference>